<organism evidence="1">
    <name type="scientific">Candidatus Syntropharchaeum butanivorans</name>
    <dbReference type="NCBI Taxonomy" id="1839936"/>
    <lineage>
        <taxon>Archaea</taxon>
        <taxon>Methanobacteriati</taxon>
        <taxon>Methanobacteriota</taxon>
        <taxon>Stenosarchaea group</taxon>
        <taxon>Methanomicrobia</taxon>
        <taxon>Methanosarcinales</taxon>
        <taxon>ANME-2 cluster</taxon>
        <taxon>Candidatus Syntropharchaeum</taxon>
    </lineage>
</organism>
<proteinExistence type="predicted"/>
<comment type="caution">
    <text evidence="1">The sequence shown here is derived from an EMBL/GenBank/DDBJ whole genome shotgun (WGS) entry which is preliminary data.</text>
</comment>
<protein>
    <submittedName>
        <fullName evidence="1">Uncharacterized protein</fullName>
    </submittedName>
</protein>
<dbReference type="AlphaFoldDB" id="A0A7J2RYM0"/>
<gene>
    <name evidence="1" type="ORF">ENI32_00380</name>
</gene>
<dbReference type="Proteomes" id="UP000885936">
    <property type="component" value="Unassembled WGS sequence"/>
</dbReference>
<evidence type="ECO:0000313" key="1">
    <source>
        <dbReference type="EMBL" id="HEC56336.1"/>
    </source>
</evidence>
<accession>A0A7J2RYM0</accession>
<sequence length="245" mass="29730">MGRRKDLVREHKRKLDEIIKEWRDTIGLPEPYYIHISDLSMEIHISKRSRWLYDTSKSEFILEVEKKRLFEDLMTNHLRGWRSKAKKLKEGWLKYKSLAEDYISSCRSLYKRIEKEVEDNMGHLRKEETPPAITENFVRFIYQNAFYRVMGIYGFEEMKYQIRDKRGRSELWFGNTTLATGEAEDMAMLKNIHRGLMNSFETHRDEVNEIVRRKQVLDVLRDELVSYMEEFLRKKRLKGRCKYIE</sequence>
<reference evidence="1" key="1">
    <citation type="journal article" date="2020" name="mSystems">
        <title>Genome- and Community-Level Interaction Insights into Carbon Utilization and Element Cycling Functions of Hydrothermarchaeota in Hydrothermal Sediment.</title>
        <authorList>
            <person name="Zhou Z."/>
            <person name="Liu Y."/>
            <person name="Xu W."/>
            <person name="Pan J."/>
            <person name="Luo Z.H."/>
            <person name="Li M."/>
        </authorList>
    </citation>
    <scope>NUCLEOTIDE SEQUENCE [LARGE SCALE GENOMIC DNA]</scope>
    <source>
        <strain evidence="1">HyVt-386</strain>
    </source>
</reference>
<name>A0A7J2RYM0_9EURY</name>
<dbReference type="EMBL" id="DRIE01000007">
    <property type="protein sequence ID" value="HEC56336.1"/>
    <property type="molecule type" value="Genomic_DNA"/>
</dbReference>